<dbReference type="KEGG" id="knv:Pan216_54160"/>
<evidence type="ECO:0000313" key="1">
    <source>
        <dbReference type="EMBL" id="QDU64526.1"/>
    </source>
</evidence>
<gene>
    <name evidence="1" type="primary">shpI</name>
    <name evidence="1" type="ORF">Pan216_54160</name>
</gene>
<name>A0A518BC15_9BACT</name>
<organism evidence="1 2">
    <name type="scientific">Kolteria novifilia</name>
    <dbReference type="NCBI Taxonomy" id="2527975"/>
    <lineage>
        <taxon>Bacteria</taxon>
        <taxon>Pseudomonadati</taxon>
        <taxon>Planctomycetota</taxon>
        <taxon>Planctomycetia</taxon>
        <taxon>Kolteriales</taxon>
        <taxon>Kolteriaceae</taxon>
        <taxon>Kolteria</taxon>
    </lineage>
</organism>
<dbReference type="AlphaFoldDB" id="A0A518BC15"/>
<dbReference type="GO" id="GO:0006508">
    <property type="term" value="P:proteolysis"/>
    <property type="evidence" value="ECO:0007669"/>
    <property type="project" value="UniProtKB-KW"/>
</dbReference>
<proteinExistence type="predicted"/>
<evidence type="ECO:0000313" key="2">
    <source>
        <dbReference type="Proteomes" id="UP000317093"/>
    </source>
</evidence>
<dbReference type="EC" id="3.4.24.-" evidence="1"/>
<reference evidence="1 2" key="1">
    <citation type="submission" date="2019-02" db="EMBL/GenBank/DDBJ databases">
        <title>Deep-cultivation of Planctomycetes and their phenomic and genomic characterization uncovers novel biology.</title>
        <authorList>
            <person name="Wiegand S."/>
            <person name="Jogler M."/>
            <person name="Boedeker C."/>
            <person name="Pinto D."/>
            <person name="Vollmers J."/>
            <person name="Rivas-Marin E."/>
            <person name="Kohn T."/>
            <person name="Peeters S.H."/>
            <person name="Heuer A."/>
            <person name="Rast P."/>
            <person name="Oberbeckmann S."/>
            <person name="Bunk B."/>
            <person name="Jeske O."/>
            <person name="Meyerdierks A."/>
            <person name="Storesund J.E."/>
            <person name="Kallscheuer N."/>
            <person name="Luecker S."/>
            <person name="Lage O.M."/>
            <person name="Pohl T."/>
            <person name="Merkel B.J."/>
            <person name="Hornburger P."/>
            <person name="Mueller R.-W."/>
            <person name="Bruemmer F."/>
            <person name="Labrenz M."/>
            <person name="Spormann A.M."/>
            <person name="Op den Camp H."/>
            <person name="Overmann J."/>
            <person name="Amann R."/>
            <person name="Jetten M.S.M."/>
            <person name="Mascher T."/>
            <person name="Medema M.H."/>
            <person name="Devos D.P."/>
            <person name="Kaster A.-K."/>
            <person name="Ovreas L."/>
            <person name="Rohde M."/>
            <person name="Galperin M.Y."/>
            <person name="Jogler C."/>
        </authorList>
    </citation>
    <scope>NUCLEOTIDE SEQUENCE [LARGE SCALE GENOMIC DNA]</scope>
    <source>
        <strain evidence="1 2">Pan216</strain>
    </source>
</reference>
<keyword evidence="1" id="KW-0645">Protease</keyword>
<dbReference type="EMBL" id="CP036279">
    <property type="protein sequence ID" value="QDU64526.1"/>
    <property type="molecule type" value="Genomic_DNA"/>
</dbReference>
<accession>A0A518BC15</accession>
<keyword evidence="1" id="KW-0378">Hydrolase</keyword>
<sequence length="596" mass="66908">MANVTSLTIWWLLLAATSDPTTSASLRVGEPFPVATTSGTPIVVDLASPDEDRDYLVVVASMADDYQASRVTFERSTVSSPDPIAAKSLSLDAAWLDRVKGLRLAMQHQRQQRQHNASHVVGRFANRKSFHLFVKEDNFHDVDNYVLVIGKLARVGKHCLIYVDEDDNPDKFSQEVLDEVVDTFDERILPKARATFGHHRDVDRNGRFTILFTHWLSNLSNGKVSLGGFVRGGDFFRDIDSPYSNQCDMMYLNSNLTTGSHLRTLLAHEYTHAITFSEHVFGDYLPTRNGEDEEAWLNEAISHLAENLLGDGWSNLDYRVSTFLNATHRYPLVVPDYYRAGLWRCHGCRGATYLFLRWCVDTFGEEVLGELTQSNLQGMENLEVATGVPFEELFREWAVSLCLEDLSPRRDMMPSLDLRGRLDTRLLGGPAATPVAVGVQETELAATGFQPFAVHVPRGTTTRLRIDAESRAKLQVTLVRLPNELPRASLHVMAQEGKPDSAMVTLEHVAGEEVTWERLTYERRTLPRVGCTSEAKRAELVAAEELWERTATRCGDRLVSDPVDLSSIEPGELAFKLVGRDAQGRRVTAWGRFDSR</sequence>
<keyword evidence="2" id="KW-1185">Reference proteome</keyword>
<dbReference type="Proteomes" id="UP000317093">
    <property type="component" value="Chromosome"/>
</dbReference>
<keyword evidence="1" id="KW-0482">Metalloprotease</keyword>
<dbReference type="GO" id="GO:0008237">
    <property type="term" value="F:metallopeptidase activity"/>
    <property type="evidence" value="ECO:0007669"/>
    <property type="project" value="UniProtKB-KW"/>
</dbReference>
<dbReference type="OrthoDB" id="288805at2"/>
<protein>
    <submittedName>
        <fullName evidence="1">Neutral metalloprotease</fullName>
        <ecNumber evidence="1">3.4.24.-</ecNumber>
    </submittedName>
</protein>
<dbReference type="RefSeq" id="WP_145262792.1">
    <property type="nucleotide sequence ID" value="NZ_CP036279.1"/>
</dbReference>